<feature type="signal peptide" evidence="2">
    <location>
        <begin position="1"/>
        <end position="25"/>
    </location>
</feature>
<organism evidence="3 4">
    <name type="scientific">Roseinatronobacter bogoriensis subsp. barguzinensis</name>
    <dbReference type="NCBI Taxonomy" id="441209"/>
    <lineage>
        <taxon>Bacteria</taxon>
        <taxon>Pseudomonadati</taxon>
        <taxon>Pseudomonadota</taxon>
        <taxon>Alphaproteobacteria</taxon>
        <taxon>Rhodobacterales</taxon>
        <taxon>Paracoccaceae</taxon>
        <taxon>Roseinatronobacter</taxon>
    </lineage>
</organism>
<evidence type="ECO:0000256" key="1">
    <source>
        <dbReference type="SAM" id="MobiDB-lite"/>
    </source>
</evidence>
<dbReference type="KEGG" id="rbg:BG454_09880"/>
<evidence type="ECO:0008006" key="5">
    <source>
        <dbReference type="Google" id="ProtNLM"/>
    </source>
</evidence>
<name>A0A2K8K9F6_9RHOB</name>
<keyword evidence="2" id="KW-0732">Signal</keyword>
<evidence type="ECO:0000313" key="3">
    <source>
        <dbReference type="EMBL" id="ATX66091.1"/>
    </source>
</evidence>
<dbReference type="Proteomes" id="UP000228948">
    <property type="component" value="Chromosome"/>
</dbReference>
<gene>
    <name evidence="3" type="ORF">BG454_09880</name>
</gene>
<feature type="region of interest" description="Disordered" evidence="1">
    <location>
        <begin position="179"/>
        <end position="214"/>
    </location>
</feature>
<evidence type="ECO:0000313" key="4">
    <source>
        <dbReference type="Proteomes" id="UP000228948"/>
    </source>
</evidence>
<protein>
    <recommendedName>
        <fullName evidence="5">DUF4136 domain-containing protein</fullName>
    </recommendedName>
</protein>
<feature type="chain" id="PRO_5014914142" description="DUF4136 domain-containing protein" evidence="2">
    <location>
        <begin position="26"/>
        <end position="214"/>
    </location>
</feature>
<sequence>MQMVAVSVPRPVLALLAALAVSACASGAQLQDERAELGDFFLSHAIVVADDATPLPGSRPAEAEEWEDAIVSEMRRRLGRYDGDKLYHIGVNVQAYMIAPPGIPLVLSPRSALGVTVDLWDDAAGRKLNARPHRIIVGEAISGETIVGSGNTQTRERQMQNLAENVVLSIENWLASNPDWFPPRPESADMEDPGIDAEGARATINPDAPSGSAS</sequence>
<evidence type="ECO:0000256" key="2">
    <source>
        <dbReference type="SAM" id="SignalP"/>
    </source>
</evidence>
<dbReference type="AlphaFoldDB" id="A0A2K8K9F6"/>
<accession>A0A2K8K9F6</accession>
<keyword evidence="4" id="KW-1185">Reference proteome</keyword>
<reference evidence="3 4" key="1">
    <citation type="submission" date="2017-11" db="EMBL/GenBank/DDBJ databases">
        <title>Revised Sequence and Annotation of the Rhodobaca barguzinensis strain alga05 Genome.</title>
        <authorList>
            <person name="Kopejtka K."/>
            <person name="Tomasch J.M."/>
            <person name="Bunk B."/>
            <person name="Koblizek M."/>
        </authorList>
    </citation>
    <scope>NUCLEOTIDE SEQUENCE [LARGE SCALE GENOMIC DNA]</scope>
    <source>
        <strain evidence="4">alga05</strain>
    </source>
</reference>
<proteinExistence type="predicted"/>
<dbReference type="EMBL" id="CP024899">
    <property type="protein sequence ID" value="ATX66091.1"/>
    <property type="molecule type" value="Genomic_DNA"/>
</dbReference>
<dbReference type="STRING" id="441209.GCA_001870665_01755"/>